<keyword evidence="3" id="KW-1185">Reference proteome</keyword>
<dbReference type="OrthoDB" id="428346at2759"/>
<feature type="compositionally biased region" description="Low complexity" evidence="1">
    <location>
        <begin position="265"/>
        <end position="279"/>
    </location>
</feature>
<comment type="caution">
    <text evidence="2">The sequence shown here is derived from an EMBL/GenBank/DDBJ whole genome shotgun (WGS) entry which is preliminary data.</text>
</comment>
<feature type="region of interest" description="Disordered" evidence="1">
    <location>
        <begin position="133"/>
        <end position="162"/>
    </location>
</feature>
<evidence type="ECO:0000313" key="3">
    <source>
        <dbReference type="Proteomes" id="UP000612055"/>
    </source>
</evidence>
<feature type="region of interest" description="Disordered" evidence="1">
    <location>
        <begin position="262"/>
        <end position="283"/>
    </location>
</feature>
<evidence type="ECO:0000256" key="1">
    <source>
        <dbReference type="SAM" id="MobiDB-lite"/>
    </source>
</evidence>
<feature type="region of interest" description="Disordered" evidence="1">
    <location>
        <begin position="355"/>
        <end position="401"/>
    </location>
</feature>
<dbReference type="Proteomes" id="UP000612055">
    <property type="component" value="Unassembled WGS sequence"/>
</dbReference>
<accession>A0A835Y2V1</accession>
<dbReference type="AlphaFoldDB" id="A0A835Y2V1"/>
<sequence>MRGHPDAKYLVWTCFLQHDRNFDRTHCAGLGDRMRGIAFAVRLAAATQRVLLVHQEVPAPLEHFLAPAHIDWRLTPDLGIDTARDVAQSRVHFRYSAAHDKAQLASDLAQGLLWNETARRQRVVTLATNMPLSWEPDGAGGREGGGGRGARPHLLPPAPDDGHLPSALTRALFRLSPGLEAATDAALASVGVAPGQPFVAVHLRLGGQVGEERPIHRHRTGSLGELLGEAERCAHHLASSLAPPAPGAAVGTGTHLVRDRPVLPPSAATTMSPTSTGATDRTGARLTRDRPVLPARNSSTPPAAPPALAVPGLALLLITDNAELRAQAAAGLLPAWRSPRSAPLHFKTHRLPHTADDAVGLHPPPRELDPGLEPGLDPGWAGPPPTPKQAPHTPSATGAEAGTAPVLSRMDPHDQIQGLDLDLDLDLVKLHLASLADFGVLVRARCLVLSRSGFSEMAHLLGGEGGGGSGGGGEGGHLVGAGGRGCSALLEPRDRGGGAGVCPRA</sequence>
<name>A0A835Y2V1_9CHLO</name>
<reference evidence="2" key="1">
    <citation type="journal article" date="2020" name="bioRxiv">
        <title>Comparative genomics of Chlamydomonas.</title>
        <authorList>
            <person name="Craig R.J."/>
            <person name="Hasan A.R."/>
            <person name="Ness R.W."/>
            <person name="Keightley P.D."/>
        </authorList>
    </citation>
    <scope>NUCLEOTIDE SEQUENCE</scope>
    <source>
        <strain evidence="2">CCAP 11/70</strain>
    </source>
</reference>
<organism evidence="2 3">
    <name type="scientific">Edaphochlamys debaryana</name>
    <dbReference type="NCBI Taxonomy" id="47281"/>
    <lineage>
        <taxon>Eukaryota</taxon>
        <taxon>Viridiplantae</taxon>
        <taxon>Chlorophyta</taxon>
        <taxon>core chlorophytes</taxon>
        <taxon>Chlorophyceae</taxon>
        <taxon>CS clade</taxon>
        <taxon>Chlamydomonadales</taxon>
        <taxon>Chlamydomonadales incertae sedis</taxon>
        <taxon>Edaphochlamys</taxon>
    </lineage>
</organism>
<proteinExistence type="predicted"/>
<feature type="compositionally biased region" description="Gly residues" evidence="1">
    <location>
        <begin position="138"/>
        <end position="149"/>
    </location>
</feature>
<evidence type="ECO:0000313" key="2">
    <source>
        <dbReference type="EMBL" id="KAG2494898.1"/>
    </source>
</evidence>
<protein>
    <submittedName>
        <fullName evidence="2">Uncharacterized protein</fullName>
    </submittedName>
</protein>
<gene>
    <name evidence="2" type="ORF">HYH03_006833</name>
</gene>
<dbReference type="EMBL" id="JAEHOE010000027">
    <property type="protein sequence ID" value="KAG2494898.1"/>
    <property type="molecule type" value="Genomic_DNA"/>
</dbReference>